<reference evidence="2 3" key="1">
    <citation type="journal article" date="2020" name="ISME J.">
        <title>Uncovering the hidden diversity of litter-decomposition mechanisms in mushroom-forming fungi.</title>
        <authorList>
            <person name="Floudas D."/>
            <person name="Bentzer J."/>
            <person name="Ahren D."/>
            <person name="Johansson T."/>
            <person name="Persson P."/>
            <person name="Tunlid A."/>
        </authorList>
    </citation>
    <scope>NUCLEOTIDE SEQUENCE [LARGE SCALE GENOMIC DNA]</scope>
    <source>
        <strain evidence="2 3">CBS 661.87</strain>
    </source>
</reference>
<dbReference type="Proteomes" id="UP000565441">
    <property type="component" value="Unassembled WGS sequence"/>
</dbReference>
<evidence type="ECO:0000313" key="3">
    <source>
        <dbReference type="Proteomes" id="UP000565441"/>
    </source>
</evidence>
<comment type="caution">
    <text evidence="2">The sequence shown here is derived from an EMBL/GenBank/DDBJ whole genome shotgun (WGS) entry which is preliminary data.</text>
</comment>
<accession>A0A8H5HR51</accession>
<keyword evidence="3" id="KW-1185">Reference proteome</keyword>
<keyword evidence="1" id="KW-0472">Membrane</keyword>
<name>A0A8H5HR51_9AGAR</name>
<gene>
    <name evidence="2" type="ORF">D9615_000098</name>
</gene>
<organism evidence="2 3">
    <name type="scientific">Tricholomella constricta</name>
    <dbReference type="NCBI Taxonomy" id="117010"/>
    <lineage>
        <taxon>Eukaryota</taxon>
        <taxon>Fungi</taxon>
        <taxon>Dikarya</taxon>
        <taxon>Basidiomycota</taxon>
        <taxon>Agaricomycotina</taxon>
        <taxon>Agaricomycetes</taxon>
        <taxon>Agaricomycetidae</taxon>
        <taxon>Agaricales</taxon>
        <taxon>Tricholomatineae</taxon>
        <taxon>Lyophyllaceae</taxon>
        <taxon>Tricholomella</taxon>
    </lineage>
</organism>
<dbReference type="OrthoDB" id="3204347at2759"/>
<dbReference type="EMBL" id="JAACJP010000001">
    <property type="protein sequence ID" value="KAF5388003.1"/>
    <property type="molecule type" value="Genomic_DNA"/>
</dbReference>
<feature type="transmembrane region" description="Helical" evidence="1">
    <location>
        <begin position="38"/>
        <end position="59"/>
    </location>
</feature>
<proteinExistence type="predicted"/>
<sequence length="151" mass="16582">MVRFGHFPQQILVEVSSFPANVSSACWGLASPPLAPSAASMLALMMLSSIAALLFVYIFMPALWLSIMAVDESLDAHEAGLAVVASRNPFRESGPPANMAKLILLRHKIQTNNRKRRSSSHTRQVPRVAPARSKVVPWMRFGRPFGGKGYH</sequence>
<protein>
    <submittedName>
        <fullName evidence="2">Uncharacterized protein</fullName>
    </submittedName>
</protein>
<keyword evidence="1" id="KW-0812">Transmembrane</keyword>
<dbReference type="PROSITE" id="PS51257">
    <property type="entry name" value="PROKAR_LIPOPROTEIN"/>
    <property type="match status" value="1"/>
</dbReference>
<keyword evidence="1" id="KW-1133">Transmembrane helix</keyword>
<dbReference type="AlphaFoldDB" id="A0A8H5HR51"/>
<evidence type="ECO:0000313" key="2">
    <source>
        <dbReference type="EMBL" id="KAF5388003.1"/>
    </source>
</evidence>
<evidence type="ECO:0000256" key="1">
    <source>
        <dbReference type="SAM" id="Phobius"/>
    </source>
</evidence>